<feature type="transmembrane region" description="Helical" evidence="1">
    <location>
        <begin position="69"/>
        <end position="88"/>
    </location>
</feature>
<keyword evidence="1" id="KW-1133">Transmembrane helix</keyword>
<accession>A0ABT9XWG3</accession>
<name>A0ABT9XWG3_9BACI</name>
<keyword evidence="3" id="KW-1185">Reference proteome</keyword>
<proteinExistence type="predicted"/>
<protein>
    <submittedName>
        <fullName evidence="2">Sporulation protein YtaF</fullName>
    </submittedName>
</protein>
<gene>
    <name evidence="2" type="ORF">J2S10_003095</name>
</gene>
<sequence>MLMILSALLFSISSNLDNVVVGTAYGIKKIKIGIIANLIIALVTTTGTFLSMSLGLYIAKFMPQSVSNILGAGIIVILGIYFVIQSLIKLIHNTNS</sequence>
<dbReference type="Proteomes" id="UP001224122">
    <property type="component" value="Unassembled WGS sequence"/>
</dbReference>
<comment type="caution">
    <text evidence="2">The sequence shown here is derived from an EMBL/GenBank/DDBJ whole genome shotgun (WGS) entry which is preliminary data.</text>
</comment>
<evidence type="ECO:0000313" key="3">
    <source>
        <dbReference type="Proteomes" id="UP001224122"/>
    </source>
</evidence>
<organism evidence="2 3">
    <name type="scientific">Neobacillus ginsengisoli</name>
    <dbReference type="NCBI Taxonomy" id="904295"/>
    <lineage>
        <taxon>Bacteria</taxon>
        <taxon>Bacillati</taxon>
        <taxon>Bacillota</taxon>
        <taxon>Bacilli</taxon>
        <taxon>Bacillales</taxon>
        <taxon>Bacillaceae</taxon>
        <taxon>Neobacillus</taxon>
    </lineage>
</organism>
<feature type="transmembrane region" description="Helical" evidence="1">
    <location>
        <begin position="32"/>
        <end position="57"/>
    </location>
</feature>
<keyword evidence="1" id="KW-0472">Membrane</keyword>
<dbReference type="EMBL" id="JAUSTW010000005">
    <property type="protein sequence ID" value="MDQ0199912.1"/>
    <property type="molecule type" value="Genomic_DNA"/>
</dbReference>
<evidence type="ECO:0000256" key="1">
    <source>
        <dbReference type="SAM" id="Phobius"/>
    </source>
</evidence>
<reference evidence="2 3" key="1">
    <citation type="submission" date="2023-07" db="EMBL/GenBank/DDBJ databases">
        <title>Genomic Encyclopedia of Type Strains, Phase IV (KMG-IV): sequencing the most valuable type-strain genomes for metagenomic binning, comparative biology and taxonomic classification.</title>
        <authorList>
            <person name="Goeker M."/>
        </authorList>
    </citation>
    <scope>NUCLEOTIDE SEQUENCE [LARGE SCALE GENOMIC DNA]</scope>
    <source>
        <strain evidence="2 3">DSM 27594</strain>
    </source>
</reference>
<evidence type="ECO:0000313" key="2">
    <source>
        <dbReference type="EMBL" id="MDQ0199912.1"/>
    </source>
</evidence>
<dbReference type="RefSeq" id="WP_307409293.1">
    <property type="nucleotide sequence ID" value="NZ_JAUSTW010000005.1"/>
</dbReference>
<keyword evidence="1" id="KW-0812">Transmembrane</keyword>